<protein>
    <submittedName>
        <fullName evidence="1">Serine hydrolase</fullName>
    </submittedName>
</protein>
<reference evidence="1 2" key="1">
    <citation type="submission" date="2020-04" db="EMBL/GenBank/DDBJ databases">
        <title>Whole-genome sequencing of Vibrio spp. from China reveals different genetic environments of blaCTX-M-14 among diverse lineages.</title>
        <authorList>
            <person name="Zheng Z."/>
            <person name="Ye L."/>
            <person name="Chen S."/>
        </authorList>
    </citation>
    <scope>NUCLEOTIDE SEQUENCE [LARGE SCALE GENOMIC DNA]</scope>
    <source>
        <strain evidence="1 2">Vb1636</strain>
    </source>
</reference>
<evidence type="ECO:0000313" key="1">
    <source>
        <dbReference type="EMBL" id="NMR76762.1"/>
    </source>
</evidence>
<comment type="caution">
    <text evidence="1">The sequence shown here is derived from an EMBL/GenBank/DDBJ whole genome shotgun (WGS) entry which is preliminary data.</text>
</comment>
<keyword evidence="1" id="KW-0378">Hydrolase</keyword>
<organism evidence="1 2">
    <name type="scientific">Vibrio alginolyticus</name>
    <dbReference type="NCBI Taxonomy" id="663"/>
    <lineage>
        <taxon>Bacteria</taxon>
        <taxon>Pseudomonadati</taxon>
        <taxon>Pseudomonadota</taxon>
        <taxon>Gammaproteobacteria</taxon>
        <taxon>Vibrionales</taxon>
        <taxon>Vibrionaceae</taxon>
        <taxon>Vibrio</taxon>
    </lineage>
</organism>
<dbReference type="Gene3D" id="3.40.710.10">
    <property type="entry name" value="DD-peptidase/beta-lactamase superfamily"/>
    <property type="match status" value="1"/>
</dbReference>
<gene>
    <name evidence="1" type="ORF">HKB35_24560</name>
</gene>
<sequence>MKTFIIAWLLILLVGCDKHAVVVEASKPEFDPIIQRVEQGQAANLHSLLVWQDSQLTLELYRQGGGLDGNRQTPNVPVGQEVVHNVHSVTKSFVATLIFIAIDEGKIEGLDTSIFDFFPEY</sequence>
<dbReference type="EMBL" id="JABCMA010000149">
    <property type="protein sequence ID" value="NMR76762.1"/>
    <property type="molecule type" value="Genomic_DNA"/>
</dbReference>
<feature type="non-terminal residue" evidence="1">
    <location>
        <position position="121"/>
    </location>
</feature>
<accession>A0A7Y0R0U6</accession>
<dbReference type="SUPFAM" id="SSF56601">
    <property type="entry name" value="beta-lactamase/transpeptidase-like"/>
    <property type="match status" value="1"/>
</dbReference>
<name>A0A7Y0R0U6_VIBAL</name>
<dbReference type="AlphaFoldDB" id="A0A7Y0R0U6"/>
<dbReference type="PROSITE" id="PS51257">
    <property type="entry name" value="PROKAR_LIPOPROTEIN"/>
    <property type="match status" value="1"/>
</dbReference>
<dbReference type="InterPro" id="IPR012338">
    <property type="entry name" value="Beta-lactam/transpept-like"/>
</dbReference>
<dbReference type="GO" id="GO:0016787">
    <property type="term" value="F:hydrolase activity"/>
    <property type="evidence" value="ECO:0007669"/>
    <property type="project" value="UniProtKB-KW"/>
</dbReference>
<proteinExistence type="predicted"/>
<evidence type="ECO:0000313" key="2">
    <source>
        <dbReference type="Proteomes" id="UP000565155"/>
    </source>
</evidence>
<dbReference type="Proteomes" id="UP000565155">
    <property type="component" value="Unassembled WGS sequence"/>
</dbReference>